<dbReference type="EMBL" id="VSSQ01006905">
    <property type="protein sequence ID" value="MPM34212.1"/>
    <property type="molecule type" value="Genomic_DNA"/>
</dbReference>
<accession>A0A644Z0F3</accession>
<evidence type="ECO:0000256" key="1">
    <source>
        <dbReference type="SAM" id="Phobius"/>
    </source>
</evidence>
<organism evidence="2">
    <name type="scientific">bioreactor metagenome</name>
    <dbReference type="NCBI Taxonomy" id="1076179"/>
    <lineage>
        <taxon>unclassified sequences</taxon>
        <taxon>metagenomes</taxon>
        <taxon>ecological metagenomes</taxon>
    </lineage>
</organism>
<proteinExistence type="predicted"/>
<keyword evidence="1" id="KW-1133">Transmembrane helix</keyword>
<name>A0A644Z0F3_9ZZZZ</name>
<protein>
    <submittedName>
        <fullName evidence="2">Uncharacterized protein</fullName>
    </submittedName>
</protein>
<sequence>MKRIRFEDYFDKTSDVLAIFVVCVPISFFIGWIIYGISRRVLRALEKPSPDHLYWRTMLVLGVILVAFLLVYFFYCLLCFIKELLRHAAIRRKCKTYGHDWDALLHCRRCDEVQPHEHNWDGCRCTLCGEVRSEGHVWNGCKCSICGEVRSEGHDWKIETCPSCGGSGVVTRFPDSAVAYREYSWDEREEPCGCTHPIERVCQICGKREDASEQK</sequence>
<comment type="caution">
    <text evidence="2">The sequence shown here is derived from an EMBL/GenBank/DDBJ whole genome shotgun (WGS) entry which is preliminary data.</text>
</comment>
<dbReference type="AlphaFoldDB" id="A0A644Z0F3"/>
<feature type="transmembrane region" description="Helical" evidence="1">
    <location>
        <begin position="16"/>
        <end position="38"/>
    </location>
</feature>
<gene>
    <name evidence="2" type="ORF">SDC9_80794</name>
</gene>
<keyword evidence="1" id="KW-0812">Transmembrane</keyword>
<evidence type="ECO:0000313" key="2">
    <source>
        <dbReference type="EMBL" id="MPM34212.1"/>
    </source>
</evidence>
<reference evidence="2" key="1">
    <citation type="submission" date="2019-08" db="EMBL/GenBank/DDBJ databases">
        <authorList>
            <person name="Kucharzyk K."/>
            <person name="Murdoch R.W."/>
            <person name="Higgins S."/>
            <person name="Loffler F."/>
        </authorList>
    </citation>
    <scope>NUCLEOTIDE SEQUENCE</scope>
</reference>
<feature type="transmembrane region" description="Helical" evidence="1">
    <location>
        <begin position="58"/>
        <end position="81"/>
    </location>
</feature>
<keyword evidence="1" id="KW-0472">Membrane</keyword>